<dbReference type="InterPro" id="IPR036291">
    <property type="entry name" value="NAD(P)-bd_dom_sf"/>
</dbReference>
<evidence type="ECO:0000259" key="1">
    <source>
        <dbReference type="Pfam" id="PF01370"/>
    </source>
</evidence>
<dbReference type="eggNOG" id="COG0451">
    <property type="taxonomic scope" value="Bacteria"/>
</dbReference>
<keyword evidence="3" id="KW-1185">Reference proteome</keyword>
<accession>X5E7E5</accession>
<dbReference type="KEGG" id="cgy:CGLY_00815"/>
<feature type="domain" description="NAD-dependent epimerase/dehydratase" evidence="1">
    <location>
        <begin position="4"/>
        <end position="212"/>
    </location>
</feature>
<dbReference type="OrthoDB" id="8205493at2"/>
<organism evidence="2 3">
    <name type="scientific">Corynebacterium glyciniphilum AJ 3170</name>
    <dbReference type="NCBI Taxonomy" id="1404245"/>
    <lineage>
        <taxon>Bacteria</taxon>
        <taxon>Bacillati</taxon>
        <taxon>Actinomycetota</taxon>
        <taxon>Actinomycetes</taxon>
        <taxon>Mycobacteriales</taxon>
        <taxon>Corynebacteriaceae</taxon>
        <taxon>Corynebacterium</taxon>
    </lineage>
</organism>
<dbReference type="STRING" id="1404245.CGLY_00815"/>
<dbReference type="InterPro" id="IPR001509">
    <property type="entry name" value="Epimerase_deHydtase"/>
</dbReference>
<dbReference type="EMBL" id="CP006842">
    <property type="protein sequence ID" value="AHW62611.1"/>
    <property type="molecule type" value="Genomic_DNA"/>
</dbReference>
<evidence type="ECO:0000313" key="3">
    <source>
        <dbReference type="Proteomes" id="UP000023703"/>
    </source>
</evidence>
<name>X5E7E5_9CORY</name>
<dbReference type="Pfam" id="PF01370">
    <property type="entry name" value="Epimerase"/>
    <property type="match status" value="1"/>
</dbReference>
<reference evidence="2 3" key="1">
    <citation type="journal article" date="2015" name="Int. J. Syst. Evol. Microbiol.">
        <title>Revisiting Corynebacterium glyciniphilum (ex Kubota et al., 1972) sp. nov., nom. rev., isolated from putrefied banana.</title>
        <authorList>
            <person name="Al-Dilaimi A."/>
            <person name="Bednarz H."/>
            <person name="Lomker A."/>
            <person name="Niehaus K."/>
            <person name="Kalinowski J."/>
            <person name="Ruckert C."/>
        </authorList>
    </citation>
    <scope>NUCLEOTIDE SEQUENCE [LARGE SCALE GENOMIC DNA]</scope>
    <source>
        <strain evidence="2">AJ 3170</strain>
    </source>
</reference>
<proteinExistence type="predicted"/>
<dbReference type="Gene3D" id="3.40.50.720">
    <property type="entry name" value="NAD(P)-binding Rossmann-like Domain"/>
    <property type="match status" value="1"/>
</dbReference>
<dbReference type="SUPFAM" id="SSF51735">
    <property type="entry name" value="NAD(P)-binding Rossmann-fold domains"/>
    <property type="match status" value="1"/>
</dbReference>
<dbReference type="HOGENOM" id="CLU_049717_1_0_11"/>
<protein>
    <submittedName>
        <fullName evidence="2">Putative nucleoside-diphosphate-sugar epimerase</fullName>
    </submittedName>
</protein>
<gene>
    <name evidence="2" type="ORF">CGLY_00815</name>
</gene>
<sequence length="317" mass="33751">MHYVITGAGQIGSQLARDLLDAGHSVTVIRRGTPVEEGALLLQGDAGDRALLQRAVAGQEEAASAIFHCIHTTYDSVAWRRELPHREQAVMDVAADAGIPVIFPESVYAFGTRAQNLSEPLTTGSVAPASPLGEVRAELLAARRQHRARTISVVAADLVGPTADPRTSVFTLLLFGPALSSRMAWVLGDPDVERSVTTILDLTAAMVAAADDANVLAAEGDAVLTAPSTRPLSQRTMAADIAETVGVRPRPVRKTPWWVVRLAGFFSATMRELHGNRYLWDAPAVIHPGILESRYGHTPASWDNVLHGVAGVATVAD</sequence>
<dbReference type="Proteomes" id="UP000023703">
    <property type="component" value="Chromosome"/>
</dbReference>
<dbReference type="AlphaFoldDB" id="X5E7E5"/>
<evidence type="ECO:0000313" key="2">
    <source>
        <dbReference type="EMBL" id="AHW62611.1"/>
    </source>
</evidence>
<dbReference type="RefSeq" id="WP_052539401.1">
    <property type="nucleotide sequence ID" value="NZ_CP006842.1"/>
</dbReference>